<evidence type="ECO:0000313" key="3">
    <source>
        <dbReference type="Proteomes" id="UP000275368"/>
    </source>
</evidence>
<evidence type="ECO:0000259" key="1">
    <source>
        <dbReference type="Pfam" id="PF01636"/>
    </source>
</evidence>
<feature type="domain" description="Aminoglycoside phosphotransferase" evidence="1">
    <location>
        <begin position="43"/>
        <end position="214"/>
    </location>
</feature>
<evidence type="ECO:0000313" key="2">
    <source>
        <dbReference type="EMBL" id="BBH19455.1"/>
    </source>
</evidence>
<accession>A0A3G9ITT1</accession>
<proteinExistence type="predicted"/>
<dbReference type="EMBL" id="AP019308">
    <property type="protein sequence ID" value="BBH19455.1"/>
    <property type="molecule type" value="Genomic_DNA"/>
</dbReference>
<dbReference type="AlphaFoldDB" id="A0A3G9ITT1"/>
<dbReference type="Proteomes" id="UP000275368">
    <property type="component" value="Chromosome"/>
</dbReference>
<dbReference type="InterPro" id="IPR002575">
    <property type="entry name" value="Aminoglycoside_PTrfase"/>
</dbReference>
<dbReference type="SUPFAM" id="SSF56112">
    <property type="entry name" value="Protein kinase-like (PK-like)"/>
    <property type="match status" value="1"/>
</dbReference>
<dbReference type="Pfam" id="PF01636">
    <property type="entry name" value="APH"/>
    <property type="match status" value="1"/>
</dbReference>
<name>A0A3G9ITT1_9BACL</name>
<keyword evidence="3" id="KW-1185">Reference proteome</keyword>
<organism evidence="2 3">
    <name type="scientific">Paenibacillus baekrokdamisoli</name>
    <dbReference type="NCBI Taxonomy" id="1712516"/>
    <lineage>
        <taxon>Bacteria</taxon>
        <taxon>Bacillati</taxon>
        <taxon>Bacillota</taxon>
        <taxon>Bacilli</taxon>
        <taxon>Bacillales</taxon>
        <taxon>Paenibacillaceae</taxon>
        <taxon>Paenibacillus</taxon>
    </lineage>
</organism>
<gene>
    <name evidence="2" type="ORF">Back11_08000</name>
</gene>
<reference evidence="2 3" key="1">
    <citation type="submission" date="2018-11" db="EMBL/GenBank/DDBJ databases">
        <title>Complete genome sequence of Paenibacillus baekrokdamisoli strain KCTC 33723.</title>
        <authorList>
            <person name="Kang S.W."/>
            <person name="Lee K.C."/>
            <person name="Kim K.K."/>
            <person name="Kim J.S."/>
            <person name="Kim D.S."/>
            <person name="Ko S.H."/>
            <person name="Yang S.H."/>
            <person name="Lee J.S."/>
        </authorList>
    </citation>
    <scope>NUCLEOTIDE SEQUENCE [LARGE SCALE GENOMIC DNA]</scope>
    <source>
        <strain evidence="2 3">KCTC 33723</strain>
    </source>
</reference>
<dbReference type="KEGG" id="pbk:Back11_08000"/>
<sequence>MYKMNTSKGVFAVKVLNAEVMTRAGVWDNYRLSEKISRAAFQAGLPSVPALTVDGEPLLYIDGLHFMVFQWIKGSMLPSTPAKPEHCGIMGRLLARIHALKLDFSMVKITSEVADFNWKSLLNRGREIAAPWAEADSTLLELHEWTSAYEAAHDALNRHLVFSHRDLDQKNVLWMDEVSPALIDWEAAGPINPVQELVSTALDWAGVQAGAVNRDAFMAFINGYLDRGGTVMTEWRAAINGGLIGQLQWLAYNMRRSLGEALSEPEDQEVGTRESVRTLMSLREITRNREVWCEWLEG</sequence>
<dbReference type="InterPro" id="IPR011009">
    <property type="entry name" value="Kinase-like_dom_sf"/>
</dbReference>
<protein>
    <recommendedName>
        <fullName evidence="1">Aminoglycoside phosphotransferase domain-containing protein</fullName>
    </recommendedName>
</protein>
<dbReference type="Gene3D" id="3.90.1200.10">
    <property type="match status" value="1"/>
</dbReference>